<feature type="transmembrane region" description="Helical" evidence="2">
    <location>
        <begin position="63"/>
        <end position="87"/>
    </location>
</feature>
<protein>
    <submittedName>
        <fullName evidence="3">Uncharacterized protein</fullName>
    </submittedName>
</protein>
<keyword evidence="2" id="KW-1133">Transmembrane helix</keyword>
<accession>A0A1F5MHJ6</accession>
<name>A0A1F5MHJ6_9BACT</name>
<keyword evidence="2" id="KW-0472">Membrane</keyword>
<evidence type="ECO:0000256" key="2">
    <source>
        <dbReference type="SAM" id="Phobius"/>
    </source>
</evidence>
<reference evidence="3 4" key="1">
    <citation type="journal article" date="2016" name="Nat. Commun.">
        <title>Thousands of microbial genomes shed light on interconnected biogeochemical processes in an aquifer system.</title>
        <authorList>
            <person name="Anantharaman K."/>
            <person name="Brown C.T."/>
            <person name="Hug L.A."/>
            <person name="Sharon I."/>
            <person name="Castelle C.J."/>
            <person name="Probst A.J."/>
            <person name="Thomas B.C."/>
            <person name="Singh A."/>
            <person name="Wilkins M.J."/>
            <person name="Karaoz U."/>
            <person name="Brodie E.L."/>
            <person name="Williams K.H."/>
            <person name="Hubbard S.S."/>
            <person name="Banfield J.F."/>
        </authorList>
    </citation>
    <scope>NUCLEOTIDE SEQUENCE [LARGE SCALE GENOMIC DNA]</scope>
</reference>
<evidence type="ECO:0000313" key="3">
    <source>
        <dbReference type="EMBL" id="OGE64857.1"/>
    </source>
</evidence>
<evidence type="ECO:0000256" key="1">
    <source>
        <dbReference type="SAM" id="MobiDB-lite"/>
    </source>
</evidence>
<keyword evidence="2" id="KW-0812">Transmembrane</keyword>
<proteinExistence type="predicted"/>
<comment type="caution">
    <text evidence="3">The sequence shown here is derived from an EMBL/GenBank/DDBJ whole genome shotgun (WGS) entry which is preliminary data.</text>
</comment>
<feature type="region of interest" description="Disordered" evidence="1">
    <location>
        <begin position="1"/>
        <end position="29"/>
    </location>
</feature>
<dbReference type="EMBL" id="MFDT01000028">
    <property type="protein sequence ID" value="OGE64857.1"/>
    <property type="molecule type" value="Genomic_DNA"/>
</dbReference>
<gene>
    <name evidence="3" type="ORF">A3I48_02750</name>
</gene>
<organism evidence="3 4">
    <name type="scientific">Candidatus Daviesbacteria bacterium RIFCSPLOWO2_02_FULL_36_7</name>
    <dbReference type="NCBI Taxonomy" id="1797792"/>
    <lineage>
        <taxon>Bacteria</taxon>
        <taxon>Candidatus Daviesiibacteriota</taxon>
    </lineage>
</organism>
<dbReference type="Proteomes" id="UP000178859">
    <property type="component" value="Unassembled WGS sequence"/>
</dbReference>
<feature type="compositionally biased region" description="Polar residues" evidence="1">
    <location>
        <begin position="10"/>
        <end position="21"/>
    </location>
</feature>
<dbReference type="AlphaFoldDB" id="A0A1F5MHJ6"/>
<evidence type="ECO:0000313" key="4">
    <source>
        <dbReference type="Proteomes" id="UP000178859"/>
    </source>
</evidence>
<sequence length="106" mass="11368">MNIKEGLDRSVSNQKENSAPSTEAPLPIKGTSKCLLNQGVNFREFPTSVKEIFSGGRQPQDKWYRAAVLVASAAVGLGLSVATVSLLNPQTLSIIRTVFNLAGRIP</sequence>